<dbReference type="EMBL" id="LBMM01012638">
    <property type="protein sequence ID" value="KMQ86088.1"/>
    <property type="molecule type" value="Genomic_DNA"/>
</dbReference>
<feature type="region of interest" description="Disordered" evidence="1">
    <location>
        <begin position="76"/>
        <end position="121"/>
    </location>
</feature>
<proteinExistence type="predicted"/>
<feature type="region of interest" description="Disordered" evidence="1">
    <location>
        <begin position="1"/>
        <end position="53"/>
    </location>
</feature>
<dbReference type="PaxDb" id="67767-A0A0J7K6L5"/>
<evidence type="ECO:0000256" key="1">
    <source>
        <dbReference type="SAM" id="MobiDB-lite"/>
    </source>
</evidence>
<dbReference type="STRING" id="67767.A0A0J7K6L5"/>
<feature type="compositionally biased region" description="Polar residues" evidence="1">
    <location>
        <begin position="15"/>
        <end position="42"/>
    </location>
</feature>
<dbReference type="PANTHER" id="PTHR34153:SF2">
    <property type="entry name" value="SI:CH211-262H13.3-RELATED"/>
    <property type="match status" value="1"/>
</dbReference>
<dbReference type="InterPro" id="IPR032071">
    <property type="entry name" value="DUF4806"/>
</dbReference>
<dbReference type="AlphaFoldDB" id="A0A0J7K6L5"/>
<feature type="domain" description="DUF4806" evidence="2">
    <location>
        <begin position="174"/>
        <end position="249"/>
    </location>
</feature>
<name>A0A0J7K6L5_LASNI</name>
<feature type="compositionally biased region" description="Polar residues" evidence="1">
    <location>
        <begin position="90"/>
        <end position="99"/>
    </location>
</feature>
<evidence type="ECO:0000259" key="2">
    <source>
        <dbReference type="Pfam" id="PF16064"/>
    </source>
</evidence>
<evidence type="ECO:0000313" key="3">
    <source>
        <dbReference type="EMBL" id="KMQ86088.1"/>
    </source>
</evidence>
<evidence type="ECO:0000313" key="4">
    <source>
        <dbReference type="Proteomes" id="UP000036403"/>
    </source>
</evidence>
<dbReference type="PANTHER" id="PTHR34153">
    <property type="entry name" value="SI:CH211-262H13.3-RELATED-RELATED"/>
    <property type="match status" value="1"/>
</dbReference>
<dbReference type="OrthoDB" id="6781827at2759"/>
<protein>
    <recommendedName>
        <fullName evidence="2">DUF4806 domain-containing protein</fullName>
    </recommendedName>
</protein>
<reference evidence="3 4" key="1">
    <citation type="submission" date="2015-04" db="EMBL/GenBank/DDBJ databases">
        <title>Lasius niger genome sequencing.</title>
        <authorList>
            <person name="Konorov E.A."/>
            <person name="Nikitin M.A."/>
            <person name="Kirill M.V."/>
            <person name="Chang P."/>
        </authorList>
    </citation>
    <scope>NUCLEOTIDE SEQUENCE [LARGE SCALE GENOMIC DNA]</scope>
    <source>
        <tissue evidence="3">Whole</tissue>
    </source>
</reference>
<accession>A0A0J7K6L5</accession>
<organism evidence="3 4">
    <name type="scientific">Lasius niger</name>
    <name type="common">Black garden ant</name>
    <dbReference type="NCBI Taxonomy" id="67767"/>
    <lineage>
        <taxon>Eukaryota</taxon>
        <taxon>Metazoa</taxon>
        <taxon>Ecdysozoa</taxon>
        <taxon>Arthropoda</taxon>
        <taxon>Hexapoda</taxon>
        <taxon>Insecta</taxon>
        <taxon>Pterygota</taxon>
        <taxon>Neoptera</taxon>
        <taxon>Endopterygota</taxon>
        <taxon>Hymenoptera</taxon>
        <taxon>Apocrita</taxon>
        <taxon>Aculeata</taxon>
        <taxon>Formicoidea</taxon>
        <taxon>Formicidae</taxon>
        <taxon>Formicinae</taxon>
        <taxon>Lasius</taxon>
        <taxon>Lasius</taxon>
    </lineage>
</organism>
<sequence>MMHKYLGNIGLKPYATSTPNKNVTSKPCCSKTLQENTNNDEVTSSDEDDNYDFHDDRREDMFDRTCKPHVDINHISYSSDSNSEADENIRTSVNRNLRNGTEEEESKKDDPVKTGRTANTNGKKTDVITLLKQMYEKTKKIEQRQTNMKNDIEEIKQLLLSRTETLTHPKDLPKLPLQTYADSRHLEEKINREKTQRDYVIKRLCLAARGTSDKECVKRVMEKLMSNHVGTFYSWQGSGGKKDSFKNTVMMEVVRLAIKKLRRDDVDMGTAEDSIKDWLKSKKFVKNNADVSNIE</sequence>
<gene>
    <name evidence="3" type="ORF">RF55_15037</name>
</gene>
<dbReference type="Proteomes" id="UP000036403">
    <property type="component" value="Unassembled WGS sequence"/>
</dbReference>
<keyword evidence="4" id="KW-1185">Reference proteome</keyword>
<comment type="caution">
    <text evidence="3">The sequence shown here is derived from an EMBL/GenBank/DDBJ whole genome shotgun (WGS) entry which is preliminary data.</text>
</comment>
<dbReference type="Pfam" id="PF16064">
    <property type="entry name" value="DUF4806"/>
    <property type="match status" value="1"/>
</dbReference>